<proteinExistence type="predicted"/>
<evidence type="ECO:0000313" key="1">
    <source>
        <dbReference type="EMBL" id="KAJ8941947.1"/>
    </source>
</evidence>
<comment type="caution">
    <text evidence="1">The sequence shown here is derived from an EMBL/GenBank/DDBJ whole genome shotgun (WGS) entry which is preliminary data.</text>
</comment>
<gene>
    <name evidence="1" type="ORF">NQ318_013282</name>
</gene>
<sequence>MTVLGTGSKRRSRRELLEKDVTLRDSIKSVYNIEYVKKNKQDNQERYGRGVLADEIHYIRDVQEKMFKNPPAPMQQALSEMKDAYQMNFYSPQERESLAPATYARCDIIGLGRPLQPTIPPGKQGYWKYLDIYMTDNMLRYPPYTPDQMKMAKEDLPTFYSSCGKYKSLKQAMPGPLTGNKSVWDKTLFKFQFPPKLMSSAPKHCPNL</sequence>
<evidence type="ECO:0000313" key="2">
    <source>
        <dbReference type="Proteomes" id="UP001162162"/>
    </source>
</evidence>
<dbReference type="EMBL" id="JAPWTK010000347">
    <property type="protein sequence ID" value="KAJ8941947.1"/>
    <property type="molecule type" value="Genomic_DNA"/>
</dbReference>
<name>A0AAV8XTR1_9CUCU</name>
<organism evidence="1 2">
    <name type="scientific">Aromia moschata</name>
    <dbReference type="NCBI Taxonomy" id="1265417"/>
    <lineage>
        <taxon>Eukaryota</taxon>
        <taxon>Metazoa</taxon>
        <taxon>Ecdysozoa</taxon>
        <taxon>Arthropoda</taxon>
        <taxon>Hexapoda</taxon>
        <taxon>Insecta</taxon>
        <taxon>Pterygota</taxon>
        <taxon>Neoptera</taxon>
        <taxon>Endopterygota</taxon>
        <taxon>Coleoptera</taxon>
        <taxon>Polyphaga</taxon>
        <taxon>Cucujiformia</taxon>
        <taxon>Chrysomeloidea</taxon>
        <taxon>Cerambycidae</taxon>
        <taxon>Cerambycinae</taxon>
        <taxon>Callichromatini</taxon>
        <taxon>Aromia</taxon>
    </lineage>
</organism>
<protein>
    <submittedName>
        <fullName evidence="1">Uncharacterized protein</fullName>
    </submittedName>
</protein>
<accession>A0AAV8XTR1</accession>
<dbReference type="AlphaFoldDB" id="A0AAV8XTR1"/>
<reference evidence="1" key="1">
    <citation type="journal article" date="2023" name="Insect Mol. Biol.">
        <title>Genome sequencing provides insights into the evolution of gene families encoding plant cell wall-degrading enzymes in longhorned beetles.</title>
        <authorList>
            <person name="Shin N.R."/>
            <person name="Okamura Y."/>
            <person name="Kirsch R."/>
            <person name="Pauchet Y."/>
        </authorList>
    </citation>
    <scope>NUCLEOTIDE SEQUENCE</scope>
    <source>
        <strain evidence="1">AMC_N1</strain>
    </source>
</reference>
<keyword evidence="2" id="KW-1185">Reference proteome</keyword>
<dbReference type="Proteomes" id="UP001162162">
    <property type="component" value="Unassembled WGS sequence"/>
</dbReference>